<accession>A0A2T5C422</accession>
<evidence type="ECO:0000313" key="4">
    <source>
        <dbReference type="Proteomes" id="UP000243525"/>
    </source>
</evidence>
<feature type="signal peptide" evidence="1">
    <location>
        <begin position="1"/>
        <end position="21"/>
    </location>
</feature>
<dbReference type="InterPro" id="IPR050261">
    <property type="entry name" value="FrsA_esterase"/>
</dbReference>
<dbReference type="GO" id="GO:0006508">
    <property type="term" value="P:proteolysis"/>
    <property type="evidence" value="ECO:0007669"/>
    <property type="project" value="InterPro"/>
</dbReference>
<evidence type="ECO:0000259" key="2">
    <source>
        <dbReference type="Pfam" id="PF00326"/>
    </source>
</evidence>
<dbReference type="InterPro" id="IPR001375">
    <property type="entry name" value="Peptidase_S9_cat"/>
</dbReference>
<evidence type="ECO:0000256" key="1">
    <source>
        <dbReference type="SAM" id="SignalP"/>
    </source>
</evidence>
<evidence type="ECO:0000313" key="3">
    <source>
        <dbReference type="EMBL" id="PTN09549.1"/>
    </source>
</evidence>
<dbReference type="OrthoDB" id="3668964at2"/>
<sequence length="463" mass="51731">MKKTRLLITISLLLFAFGANAQLVNSDNKYQRPLNEVLKDIEQRYDVQIRFSEKDIAGLVLNYADWRFRPDLEETLRNVLSPFDLVSNLEEKSGVYKVEEFRYHRKTVAEAQEFLDYLSGLYSNKEEWEARRAELKSCLPSAVRLDKAPASPGTKPILTKIRKMDGYTIQNIALEILPGVYACGSIYRPAKIKGKIPVVLCPNGHFGDGRYNPDIQKRCAGLARMGAMSISYDLFGWGESGLQFDMKYHRKALANTIQALNSIRLLDYLLSLDYADSDRVGITGGSGGGSHTMLISAIDDRIDVSVPVVMMSAIHYGGCPCESGNPIHLCGGGTNNVEIAGLFAPKPQLIVSDGGDWTANVPELEFPFLKRIYSFYGPDAVVENVHLPNEKHDYGPSKRIAMYHFMAKYLKLDESKVFDKAGNLDESAITVEKDNDLKVFGDNGEKLPVNALTDFEKLEAMFQ</sequence>
<feature type="chain" id="PRO_5015616916" evidence="1">
    <location>
        <begin position="22"/>
        <end position="463"/>
    </location>
</feature>
<dbReference type="RefSeq" id="WP_107821451.1">
    <property type="nucleotide sequence ID" value="NZ_OY782574.1"/>
</dbReference>
<proteinExistence type="predicted"/>
<dbReference type="Pfam" id="PF00326">
    <property type="entry name" value="Peptidase_S9"/>
    <property type="match status" value="1"/>
</dbReference>
<keyword evidence="4" id="KW-1185">Reference proteome</keyword>
<dbReference type="PANTHER" id="PTHR22946:SF8">
    <property type="entry name" value="ACETYL XYLAN ESTERASE DOMAIN-CONTAINING PROTEIN"/>
    <property type="match status" value="1"/>
</dbReference>
<dbReference type="ESTHER" id="9bact-a0a2t5c422">
    <property type="family name" value="Pectin_methylesterase"/>
</dbReference>
<comment type="caution">
    <text evidence="3">The sequence shown here is derived from an EMBL/GenBank/DDBJ whole genome shotgun (WGS) entry which is preliminary data.</text>
</comment>
<organism evidence="3 4">
    <name type="scientific">Mangrovibacterium marinum</name>
    <dbReference type="NCBI Taxonomy" id="1639118"/>
    <lineage>
        <taxon>Bacteria</taxon>
        <taxon>Pseudomonadati</taxon>
        <taxon>Bacteroidota</taxon>
        <taxon>Bacteroidia</taxon>
        <taxon>Marinilabiliales</taxon>
        <taxon>Prolixibacteraceae</taxon>
        <taxon>Mangrovibacterium</taxon>
    </lineage>
</organism>
<feature type="domain" description="Peptidase S9 prolyl oligopeptidase catalytic" evidence="2">
    <location>
        <begin position="220"/>
        <end position="296"/>
    </location>
</feature>
<dbReference type="AlphaFoldDB" id="A0A2T5C422"/>
<dbReference type="SUPFAM" id="SSF53474">
    <property type="entry name" value="alpha/beta-Hydrolases"/>
    <property type="match status" value="1"/>
</dbReference>
<dbReference type="Gene3D" id="3.40.50.1820">
    <property type="entry name" value="alpha/beta hydrolase"/>
    <property type="match status" value="1"/>
</dbReference>
<dbReference type="EMBL" id="QAAD01000004">
    <property type="protein sequence ID" value="PTN09549.1"/>
    <property type="molecule type" value="Genomic_DNA"/>
</dbReference>
<dbReference type="PANTHER" id="PTHR22946">
    <property type="entry name" value="DIENELACTONE HYDROLASE DOMAIN-CONTAINING PROTEIN-RELATED"/>
    <property type="match status" value="1"/>
</dbReference>
<gene>
    <name evidence="3" type="ORF">C8N47_10494</name>
</gene>
<dbReference type="Proteomes" id="UP000243525">
    <property type="component" value="Unassembled WGS sequence"/>
</dbReference>
<name>A0A2T5C422_9BACT</name>
<reference evidence="3 4" key="1">
    <citation type="submission" date="2018-04" db="EMBL/GenBank/DDBJ databases">
        <title>Genomic Encyclopedia of Archaeal and Bacterial Type Strains, Phase II (KMG-II): from individual species to whole genera.</title>
        <authorList>
            <person name="Goeker M."/>
        </authorList>
    </citation>
    <scope>NUCLEOTIDE SEQUENCE [LARGE SCALE GENOMIC DNA]</scope>
    <source>
        <strain evidence="3 4">DSM 28823</strain>
    </source>
</reference>
<dbReference type="GO" id="GO:0008236">
    <property type="term" value="F:serine-type peptidase activity"/>
    <property type="evidence" value="ECO:0007669"/>
    <property type="project" value="InterPro"/>
</dbReference>
<dbReference type="InterPro" id="IPR029058">
    <property type="entry name" value="AB_hydrolase_fold"/>
</dbReference>
<keyword evidence="1" id="KW-0732">Signal</keyword>
<protein>
    <submittedName>
        <fullName evidence="3">Prolyl oligopeptidase family protein</fullName>
    </submittedName>
</protein>